<dbReference type="WBParaSite" id="DME_0000681301-mRNA-1">
    <property type="protein sequence ID" value="DME_0000681301-mRNA-1"/>
    <property type="gene ID" value="DME_0000681301"/>
</dbReference>
<evidence type="ECO:0000256" key="3">
    <source>
        <dbReference type="ARBA" id="ARBA00022833"/>
    </source>
</evidence>
<dbReference type="Proteomes" id="UP000274756">
    <property type="component" value="Unassembled WGS sequence"/>
</dbReference>
<protein>
    <submittedName>
        <fullName evidence="8">DUF4470 domain-containing protein</fullName>
    </submittedName>
</protein>
<organism evidence="6 8">
    <name type="scientific">Dracunculus medinensis</name>
    <name type="common">Guinea worm</name>
    <dbReference type="NCBI Taxonomy" id="318479"/>
    <lineage>
        <taxon>Eukaryota</taxon>
        <taxon>Metazoa</taxon>
        <taxon>Ecdysozoa</taxon>
        <taxon>Nematoda</taxon>
        <taxon>Chromadorea</taxon>
        <taxon>Rhabditida</taxon>
        <taxon>Spirurina</taxon>
        <taxon>Dracunculoidea</taxon>
        <taxon>Dracunculidae</taxon>
        <taxon>Dracunculus</taxon>
    </lineage>
</organism>
<proteinExistence type="predicted"/>
<evidence type="ECO:0000259" key="4">
    <source>
        <dbReference type="Pfam" id="PF21055"/>
    </source>
</evidence>
<evidence type="ECO:0000256" key="2">
    <source>
        <dbReference type="ARBA" id="ARBA00022771"/>
    </source>
</evidence>
<evidence type="ECO:0000313" key="7">
    <source>
        <dbReference type="Proteomes" id="UP000274756"/>
    </source>
</evidence>
<feature type="domain" description="ZSWIM4-8 C-terminal" evidence="4">
    <location>
        <begin position="69"/>
        <end position="268"/>
    </location>
</feature>
<name>A0A0N4UH19_DRAME</name>
<dbReference type="PANTHER" id="PTHR22619:SF1">
    <property type="entry name" value="ZINC FINGER SWIM DOMAIN-CONTAINING PROTEIN 8"/>
    <property type="match status" value="1"/>
</dbReference>
<gene>
    <name evidence="5" type="ORF">DME_LOCUS1427</name>
</gene>
<dbReference type="EMBL" id="UYYG01000021">
    <property type="protein sequence ID" value="VDN51454.1"/>
    <property type="molecule type" value="Genomic_DNA"/>
</dbReference>
<reference evidence="8" key="1">
    <citation type="submission" date="2017-02" db="UniProtKB">
        <authorList>
            <consortium name="WormBaseParasite"/>
        </authorList>
    </citation>
    <scope>IDENTIFICATION</scope>
</reference>
<keyword evidence="3" id="KW-0862">Zinc</keyword>
<sequence>MVIDNSIIHHSLHSSETFCSRAFNPISHMPHHSPLKSIDCTSVYHPANSSLQEITSTNYNINDFRMVKLVHAHRVGMKAMDTMRNRNLDDPRSYAKFTRNPAYSEDVRWLFSIAVQLGNIFAQTFCEVAARSIMSPYVLFSLVQESAKIFPPNAFHPPTLSQIHLQRSHNSSGATKSTNAPDVRLLLLQSGFSNHTAELMQRCVEMFYIAATSRLGHSRFSISDIDDLQVIQLIAAAREAFYWLPGHGRLYFEEFLWHVRKQKAYRKDVAQRITEYLRQIKVDERK</sequence>
<reference evidence="5 7" key="2">
    <citation type="submission" date="2018-11" db="EMBL/GenBank/DDBJ databases">
        <authorList>
            <consortium name="Pathogen Informatics"/>
        </authorList>
    </citation>
    <scope>NUCLEOTIDE SEQUENCE [LARGE SCALE GENOMIC DNA]</scope>
</reference>
<keyword evidence="2" id="KW-0863">Zinc-finger</keyword>
<keyword evidence="1" id="KW-0479">Metal-binding</keyword>
<dbReference type="GO" id="GO:0008270">
    <property type="term" value="F:zinc ion binding"/>
    <property type="evidence" value="ECO:0007669"/>
    <property type="project" value="UniProtKB-KW"/>
</dbReference>
<dbReference type="Proteomes" id="UP000038040">
    <property type="component" value="Unplaced"/>
</dbReference>
<evidence type="ECO:0000256" key="1">
    <source>
        <dbReference type="ARBA" id="ARBA00022723"/>
    </source>
</evidence>
<accession>A0A0N4UH19</accession>
<dbReference type="OrthoDB" id="10013584at2759"/>
<evidence type="ECO:0000313" key="6">
    <source>
        <dbReference type="Proteomes" id="UP000038040"/>
    </source>
</evidence>
<dbReference type="Pfam" id="PF21055">
    <property type="entry name" value="ZSWIM4-8_C"/>
    <property type="match status" value="1"/>
</dbReference>
<evidence type="ECO:0000313" key="8">
    <source>
        <dbReference type="WBParaSite" id="DME_0000681301-mRNA-1"/>
    </source>
</evidence>
<dbReference type="AlphaFoldDB" id="A0A0N4UH19"/>
<dbReference type="STRING" id="318479.A0A0N4UH19"/>
<dbReference type="GO" id="GO:0031462">
    <property type="term" value="C:Cul2-RING ubiquitin ligase complex"/>
    <property type="evidence" value="ECO:0007669"/>
    <property type="project" value="TreeGrafter"/>
</dbReference>
<dbReference type="PANTHER" id="PTHR22619">
    <property type="entry name" value="ZINC FINGER SWIM DOMAIN CONTAINING PROTEIN 4, 5, 6"/>
    <property type="match status" value="1"/>
</dbReference>
<dbReference type="InterPro" id="IPR048370">
    <property type="entry name" value="ZSWIM4-8_C"/>
</dbReference>
<keyword evidence="7" id="KW-1185">Reference proteome</keyword>
<evidence type="ECO:0000313" key="5">
    <source>
        <dbReference type="EMBL" id="VDN51454.1"/>
    </source>
</evidence>